<dbReference type="AlphaFoldDB" id="A0A3M6V1E7"/>
<accession>A0A3M6V1E7</accession>
<evidence type="ECO:0000313" key="1">
    <source>
        <dbReference type="EMBL" id="RMX59766.1"/>
    </source>
</evidence>
<comment type="caution">
    <text evidence="1">The sequence shown here is derived from an EMBL/GenBank/DDBJ whole genome shotgun (WGS) entry which is preliminary data.</text>
</comment>
<protein>
    <submittedName>
        <fullName evidence="1">Uncharacterized protein</fullName>
    </submittedName>
</protein>
<keyword evidence="2" id="KW-1185">Reference proteome</keyword>
<gene>
    <name evidence="1" type="ORF">pdam_00015364</name>
</gene>
<dbReference type="Proteomes" id="UP000275408">
    <property type="component" value="Unassembled WGS sequence"/>
</dbReference>
<organism evidence="1 2">
    <name type="scientific">Pocillopora damicornis</name>
    <name type="common">Cauliflower coral</name>
    <name type="synonym">Millepora damicornis</name>
    <dbReference type="NCBI Taxonomy" id="46731"/>
    <lineage>
        <taxon>Eukaryota</taxon>
        <taxon>Metazoa</taxon>
        <taxon>Cnidaria</taxon>
        <taxon>Anthozoa</taxon>
        <taxon>Hexacorallia</taxon>
        <taxon>Scleractinia</taxon>
        <taxon>Astrocoeniina</taxon>
        <taxon>Pocilloporidae</taxon>
        <taxon>Pocillopora</taxon>
    </lineage>
</organism>
<evidence type="ECO:0000313" key="2">
    <source>
        <dbReference type="Proteomes" id="UP000275408"/>
    </source>
</evidence>
<sequence>MEELLQPRSNMATDASPNTMPTYPTFSIKHFLLEFDMKGTIIFEDGGLATASGHIRSPLIGSLKQDPSHFPLMYCRQRSNMETDASPNTLPTCPTFSNKHFLLECDMKGPLKFEDGGVGTASGHIRYKSDV</sequence>
<reference evidence="1 2" key="1">
    <citation type="journal article" date="2018" name="Sci. Rep.">
        <title>Comparative analysis of the Pocillopora damicornis genome highlights role of immune system in coral evolution.</title>
        <authorList>
            <person name="Cunning R."/>
            <person name="Bay R.A."/>
            <person name="Gillette P."/>
            <person name="Baker A.C."/>
            <person name="Traylor-Knowles N."/>
        </authorList>
    </citation>
    <scope>NUCLEOTIDE SEQUENCE [LARGE SCALE GENOMIC DNA]</scope>
    <source>
        <strain evidence="1">RSMAS</strain>
        <tissue evidence="1">Whole animal</tissue>
    </source>
</reference>
<dbReference type="EMBL" id="RCHS01000276">
    <property type="protein sequence ID" value="RMX59766.1"/>
    <property type="molecule type" value="Genomic_DNA"/>
</dbReference>
<proteinExistence type="predicted"/>
<name>A0A3M6V1E7_POCDA</name>